<dbReference type="AlphaFoldDB" id="A0AAV1WPS6"/>
<keyword evidence="1" id="KW-1133">Transmembrane helix</keyword>
<evidence type="ECO:0000313" key="3">
    <source>
        <dbReference type="Proteomes" id="UP001497480"/>
    </source>
</evidence>
<name>A0AAV1WPS6_LUPLU</name>
<feature type="transmembrane region" description="Helical" evidence="1">
    <location>
        <begin position="104"/>
        <end position="127"/>
    </location>
</feature>
<comment type="caution">
    <text evidence="2">The sequence shown here is derived from an EMBL/GenBank/DDBJ whole genome shotgun (WGS) entry which is preliminary data.</text>
</comment>
<keyword evidence="3" id="KW-1185">Reference proteome</keyword>
<protein>
    <recommendedName>
        <fullName evidence="4">Vacuole membrane protein KMS1</fullName>
    </recommendedName>
</protein>
<feature type="transmembrane region" description="Helical" evidence="1">
    <location>
        <begin position="325"/>
        <end position="349"/>
    </location>
</feature>
<proteinExistence type="predicted"/>
<feature type="transmembrane region" description="Helical" evidence="1">
    <location>
        <begin position="369"/>
        <end position="390"/>
    </location>
</feature>
<accession>A0AAV1WPS6</accession>
<organism evidence="2 3">
    <name type="scientific">Lupinus luteus</name>
    <name type="common">European yellow lupine</name>
    <dbReference type="NCBI Taxonomy" id="3873"/>
    <lineage>
        <taxon>Eukaryota</taxon>
        <taxon>Viridiplantae</taxon>
        <taxon>Streptophyta</taxon>
        <taxon>Embryophyta</taxon>
        <taxon>Tracheophyta</taxon>
        <taxon>Spermatophyta</taxon>
        <taxon>Magnoliopsida</taxon>
        <taxon>eudicotyledons</taxon>
        <taxon>Gunneridae</taxon>
        <taxon>Pentapetalae</taxon>
        <taxon>rosids</taxon>
        <taxon>fabids</taxon>
        <taxon>Fabales</taxon>
        <taxon>Fabaceae</taxon>
        <taxon>Papilionoideae</taxon>
        <taxon>50 kb inversion clade</taxon>
        <taxon>genistoids sensu lato</taxon>
        <taxon>core genistoids</taxon>
        <taxon>Genisteae</taxon>
        <taxon>Lupinus</taxon>
    </lineage>
</organism>
<gene>
    <name evidence="2" type="ORF">LLUT_LOCUS12405</name>
</gene>
<dbReference type="Proteomes" id="UP001497480">
    <property type="component" value="Unassembled WGS sequence"/>
</dbReference>
<dbReference type="EMBL" id="CAXHTB010000009">
    <property type="protein sequence ID" value="CAL0311345.1"/>
    <property type="molecule type" value="Genomic_DNA"/>
</dbReference>
<evidence type="ECO:0000256" key="1">
    <source>
        <dbReference type="SAM" id="Phobius"/>
    </source>
</evidence>
<evidence type="ECO:0008006" key="4">
    <source>
        <dbReference type="Google" id="ProtNLM"/>
    </source>
</evidence>
<evidence type="ECO:0000313" key="2">
    <source>
        <dbReference type="EMBL" id="CAL0311345.1"/>
    </source>
</evidence>
<feature type="transmembrane region" description="Helical" evidence="1">
    <location>
        <begin position="248"/>
        <end position="268"/>
    </location>
</feature>
<feature type="transmembrane region" description="Helical" evidence="1">
    <location>
        <begin position="58"/>
        <end position="84"/>
    </location>
</feature>
<reference evidence="2 3" key="1">
    <citation type="submission" date="2024-03" db="EMBL/GenBank/DDBJ databases">
        <authorList>
            <person name="Martinez-Hernandez J."/>
        </authorList>
    </citation>
    <scope>NUCLEOTIDE SEQUENCE [LARGE SCALE GENOMIC DNA]</scope>
</reference>
<keyword evidence="1" id="KW-0812">Transmembrane</keyword>
<sequence length="424" mass="47106">MGSGKKAASSSGHAHMSISGLREKHQMELENLTLTTLPSKTLKFFTLAFIQYIKKTTLYLLSTGGWLMLFSVALATLGVVLMAFGGLHEKHLEELLEYFRFGLWWVALGVASSIGLGSGLHTFVLYLGPHIALFTIKAMQCGRVDLKSAPYDTIQLKRGPSWLDKDCSQFGPPLFQSEYGSRVPLSSILPQVQVEAVLWGLGTALGELPPYFISRAARLSGREVDVMDELDSDDKGIMAVQLNQIKRWFLSHVQYLNFLTILVLASVPNPLFDLAGIMCGQFGIPFWKFFLATLIGKAVMKTHIQTVFIISVCNNQLLEWIENELIWVVSHVPGLSSALPGVIGSLHAMKDKYLKAPHPVSSNVQGKKWNLSVGSVWNTIVWLMLMNFLVKIVNATAQRYLKKQQERDLAELTKNSNSPDSDAH</sequence>
<feature type="transmembrane region" description="Helical" evidence="1">
    <location>
        <begin position="274"/>
        <end position="295"/>
    </location>
</feature>
<keyword evidence="1" id="KW-0472">Membrane</keyword>